<organism evidence="1 2">
    <name type="scientific">Holothuria leucospilota</name>
    <name type="common">Black long sea cucumber</name>
    <name type="synonym">Mertensiothuria leucospilota</name>
    <dbReference type="NCBI Taxonomy" id="206669"/>
    <lineage>
        <taxon>Eukaryota</taxon>
        <taxon>Metazoa</taxon>
        <taxon>Echinodermata</taxon>
        <taxon>Eleutherozoa</taxon>
        <taxon>Echinozoa</taxon>
        <taxon>Holothuroidea</taxon>
        <taxon>Aspidochirotacea</taxon>
        <taxon>Aspidochirotida</taxon>
        <taxon>Holothuriidae</taxon>
        <taxon>Holothuria</taxon>
    </lineage>
</organism>
<accession>A0A9Q0YUF9</accession>
<reference evidence="1" key="1">
    <citation type="submission" date="2021-10" db="EMBL/GenBank/DDBJ databases">
        <title>Tropical sea cucumber genome reveals ecological adaptation and Cuvierian tubules defense mechanism.</title>
        <authorList>
            <person name="Chen T."/>
        </authorList>
    </citation>
    <scope>NUCLEOTIDE SEQUENCE</scope>
    <source>
        <strain evidence="1">Nanhai2018</strain>
        <tissue evidence="1">Muscle</tissue>
    </source>
</reference>
<evidence type="ECO:0000313" key="2">
    <source>
        <dbReference type="Proteomes" id="UP001152320"/>
    </source>
</evidence>
<sequence length="125" mass="14127">MSLKEGLSGLSTAMGNISQLLWRCLLPSLKSALSVEGLPTNLEEYLDPSYKTLIILDDIMTSHGNDKRITDLFSKGSHHRNISVIYILQNFFYGAKETRNITLNAHYIILFRNPRDKSKVSSLAR</sequence>
<gene>
    <name evidence="1" type="ORF">HOLleu_32028</name>
</gene>
<comment type="caution">
    <text evidence="1">The sequence shown here is derived from an EMBL/GenBank/DDBJ whole genome shotgun (WGS) entry which is preliminary data.</text>
</comment>
<protein>
    <submittedName>
        <fullName evidence="1">Uncharacterized protein</fullName>
    </submittedName>
</protein>
<proteinExistence type="predicted"/>
<dbReference type="EMBL" id="JAIZAY010000016">
    <property type="protein sequence ID" value="KAJ8027016.1"/>
    <property type="molecule type" value="Genomic_DNA"/>
</dbReference>
<keyword evidence="2" id="KW-1185">Reference proteome</keyword>
<dbReference type="AlphaFoldDB" id="A0A9Q0YUF9"/>
<dbReference type="OrthoDB" id="6411872at2759"/>
<evidence type="ECO:0000313" key="1">
    <source>
        <dbReference type="EMBL" id="KAJ8027016.1"/>
    </source>
</evidence>
<name>A0A9Q0YUF9_HOLLE</name>
<dbReference type="Proteomes" id="UP001152320">
    <property type="component" value="Chromosome 16"/>
</dbReference>